<keyword evidence="4" id="KW-1185">Reference proteome</keyword>
<keyword evidence="1" id="KW-0812">Transmembrane</keyword>
<dbReference type="OrthoDB" id="6215113at2"/>
<feature type="transmembrane region" description="Helical" evidence="1">
    <location>
        <begin position="12"/>
        <end position="31"/>
    </location>
</feature>
<proteinExistence type="predicted"/>
<gene>
    <name evidence="3" type="ORF">AALB_2567</name>
</gene>
<feature type="domain" description="PilX/PilW C-terminal" evidence="2">
    <location>
        <begin position="81"/>
        <end position="160"/>
    </location>
</feature>
<evidence type="ECO:0000313" key="4">
    <source>
        <dbReference type="Proteomes" id="UP000014461"/>
    </source>
</evidence>
<protein>
    <recommendedName>
        <fullName evidence="2">PilX/PilW C-terminal domain-containing protein</fullName>
    </recommendedName>
</protein>
<name>R9PM75_AGAAL</name>
<keyword evidence="1" id="KW-0472">Membrane</keyword>
<comment type="caution">
    <text evidence="3">The sequence shown here is derived from an EMBL/GenBank/DDBJ whole genome shotgun (WGS) entry which is preliminary data.</text>
</comment>
<accession>R9PM75</accession>
<dbReference type="Pfam" id="PF13681">
    <property type="entry name" value="PilX"/>
    <property type="match status" value="1"/>
</dbReference>
<evidence type="ECO:0000313" key="3">
    <source>
        <dbReference type="EMBL" id="GAD02487.1"/>
    </source>
</evidence>
<evidence type="ECO:0000256" key="1">
    <source>
        <dbReference type="SAM" id="Phobius"/>
    </source>
</evidence>
<dbReference type="EMBL" id="BARX01000017">
    <property type="protein sequence ID" value="GAD02487.1"/>
    <property type="molecule type" value="Genomic_DNA"/>
</dbReference>
<reference evidence="3" key="1">
    <citation type="journal article" date="2013" name="Genome Announc.">
        <title>Draft Genome Sequence of Agarivorans albus Strain MKT 106T, an Agarolytic Marine Bacterium.</title>
        <authorList>
            <person name="Yasuike M."/>
            <person name="Nakamura Y."/>
            <person name="Kai W."/>
            <person name="Fujiwara A."/>
            <person name="Fukui Y."/>
            <person name="Satomi M."/>
            <person name="Sano M."/>
        </authorList>
    </citation>
    <scope>NUCLEOTIDE SEQUENCE [LARGE SCALE GENOMIC DNA]</scope>
</reference>
<evidence type="ECO:0000259" key="2">
    <source>
        <dbReference type="Pfam" id="PF13681"/>
    </source>
</evidence>
<dbReference type="InterPro" id="IPR025205">
    <property type="entry name" value="PilX/PilW_C"/>
</dbReference>
<dbReference type="STRING" id="1331007.AALB_2567"/>
<dbReference type="AlphaFoldDB" id="R9PM75"/>
<dbReference type="Proteomes" id="UP000014461">
    <property type="component" value="Unassembled WGS sequence"/>
</dbReference>
<dbReference type="RefSeq" id="WP_016402254.1">
    <property type="nucleotide sequence ID" value="NZ_BARX01000017.1"/>
</dbReference>
<organism evidence="3 4">
    <name type="scientific">Agarivorans albus MKT 106</name>
    <dbReference type="NCBI Taxonomy" id="1331007"/>
    <lineage>
        <taxon>Bacteria</taxon>
        <taxon>Pseudomonadati</taxon>
        <taxon>Pseudomonadota</taxon>
        <taxon>Gammaproteobacteria</taxon>
        <taxon>Alteromonadales</taxon>
        <taxon>Alteromonadaceae</taxon>
        <taxon>Agarivorans</taxon>
    </lineage>
</organism>
<keyword evidence="1" id="KW-1133">Transmembrane helix</keyword>
<sequence>MNCYAYRQQGMALIMSLIMVVIISMIGIAIAQQVSSGRKNAAVHQDHSTSFLRSISGINEAEYQVKLNALTTDKLDPDSADSIVKTEFADRDWWQTNSNWDDAAPVSDSQTLDGNPSYIIEHVYFEPDDLNVNTNSGRNIYRITSKAEGQGGAVSYLQSHVAFKGTKP</sequence>